<feature type="transmembrane region" description="Helical" evidence="1">
    <location>
        <begin position="227"/>
        <end position="247"/>
    </location>
</feature>
<reference evidence="3" key="1">
    <citation type="submission" date="2017-09" db="EMBL/GenBank/DDBJ databases">
        <title>Depth-based differentiation of microbial function through sediment-hosted aquifers and enrichment of novel symbionts in the deep terrestrial subsurface.</title>
        <authorList>
            <person name="Probst A.J."/>
            <person name="Ladd B."/>
            <person name="Jarett J.K."/>
            <person name="Geller-Mcgrath D.E."/>
            <person name="Sieber C.M.K."/>
            <person name="Emerson J.B."/>
            <person name="Anantharaman K."/>
            <person name="Thomas B.C."/>
            <person name="Malmstrom R."/>
            <person name="Stieglmeier M."/>
            <person name="Klingl A."/>
            <person name="Woyke T."/>
            <person name="Ryan C.M."/>
            <person name="Banfield J.F."/>
        </authorList>
    </citation>
    <scope>NUCLEOTIDE SEQUENCE [LARGE SCALE GENOMIC DNA]</scope>
</reference>
<keyword evidence="1" id="KW-0812">Transmembrane</keyword>
<feature type="transmembrane region" description="Helical" evidence="1">
    <location>
        <begin position="313"/>
        <end position="333"/>
    </location>
</feature>
<protein>
    <submittedName>
        <fullName evidence="2">Uncharacterized protein</fullName>
    </submittedName>
</protein>
<dbReference type="Proteomes" id="UP000230340">
    <property type="component" value="Unassembled WGS sequence"/>
</dbReference>
<keyword evidence="1" id="KW-1133">Transmembrane helix</keyword>
<keyword evidence="1" id="KW-0472">Membrane</keyword>
<feature type="transmembrane region" description="Helical" evidence="1">
    <location>
        <begin position="412"/>
        <end position="433"/>
    </location>
</feature>
<organism evidence="2 3">
    <name type="scientific">candidate division WWE3 bacterium CG08_land_8_20_14_0_20_40_13</name>
    <dbReference type="NCBI Taxonomy" id="1975084"/>
    <lineage>
        <taxon>Bacteria</taxon>
        <taxon>Katanobacteria</taxon>
    </lineage>
</organism>
<dbReference type="EMBL" id="PEYT01000016">
    <property type="protein sequence ID" value="PIS23078.1"/>
    <property type="molecule type" value="Genomic_DNA"/>
</dbReference>
<evidence type="ECO:0000313" key="2">
    <source>
        <dbReference type="EMBL" id="PIS23078.1"/>
    </source>
</evidence>
<evidence type="ECO:0000256" key="1">
    <source>
        <dbReference type="SAM" id="Phobius"/>
    </source>
</evidence>
<evidence type="ECO:0000313" key="3">
    <source>
        <dbReference type="Proteomes" id="UP000230340"/>
    </source>
</evidence>
<dbReference type="AlphaFoldDB" id="A0A2H0XG26"/>
<proteinExistence type="predicted"/>
<name>A0A2H0XG26_UNCKA</name>
<sequence length="515" mass="55059">MVLGLGDWIRQISVTTHIWRFFVVEIICSVVKLIIVKHKITLQIVIALSLLASVLLPKVGVCYSAGVSFPPGPEVDTAQLYKDAMSPSAGLNMWKWANEVPYAVENAFLAAFSPNGLPPNFGNKTSGATSLEWLNPGTPISGVFGYLGRGMAYMYETPATGGFNHYMASIGVTKPAYAAGYEVLSITLSFWKMLRNVAYIAMIVVFVVFGLMIMFRSKIDPRTTITISNSIPGAVVSLVLITFSYAIGGLMYDVFKVSNQIAYNVVASNIFNSDIAGLTGKQADKSDLFRCPNFGTDSSGKYYPCRFSALDTISVFGSWFGLAQLLGTAGITVEISSPFPGVPLLGSPFQAGPIIAFGLAMAVLSAAIKLFFALVTAYARFFINTVTAPLVLLMAAIPGGRESGVAKWLKGYLSATLSFVAVFFLMNFIYYIMLMAKDVSKPAIVSSLEGVPLLSVVDPSSIAIIIAFGLVLMLPAIPPAIDEMLETSPGRAVSGATSDMSQIAKKIPIIGGFLS</sequence>
<feature type="transmembrane region" description="Helical" evidence="1">
    <location>
        <begin position="18"/>
        <end position="35"/>
    </location>
</feature>
<feature type="transmembrane region" description="Helical" evidence="1">
    <location>
        <begin position="381"/>
        <end position="400"/>
    </location>
</feature>
<comment type="caution">
    <text evidence="2">The sequence shown here is derived from an EMBL/GenBank/DDBJ whole genome shotgun (WGS) entry which is preliminary data.</text>
</comment>
<accession>A0A2H0XG26</accession>
<feature type="transmembrane region" description="Helical" evidence="1">
    <location>
        <begin position="197"/>
        <end position="215"/>
    </location>
</feature>
<gene>
    <name evidence="2" type="ORF">COT49_01990</name>
</gene>
<feature type="transmembrane region" description="Helical" evidence="1">
    <location>
        <begin position="354"/>
        <end position="375"/>
    </location>
</feature>
<feature type="transmembrane region" description="Helical" evidence="1">
    <location>
        <begin position="453"/>
        <end position="474"/>
    </location>
</feature>